<protein>
    <submittedName>
        <fullName evidence="2">Uncharacterized protein</fullName>
    </submittedName>
</protein>
<gene>
    <name evidence="2" type="ORF">GCM10009663_14360</name>
</gene>
<evidence type="ECO:0000313" key="2">
    <source>
        <dbReference type="EMBL" id="GAA1074668.1"/>
    </source>
</evidence>
<evidence type="ECO:0000313" key="3">
    <source>
        <dbReference type="Proteomes" id="UP001499987"/>
    </source>
</evidence>
<name>A0ABN1TDN4_9ACTN</name>
<feature type="compositionally biased region" description="Low complexity" evidence="1">
    <location>
        <begin position="17"/>
        <end position="38"/>
    </location>
</feature>
<sequence>MRQRQGHPQVANVVGMTNSLTNSTGNSTANGTANSTANDRTSNTVYGRANPTVREADGAARDTGTGGVGPSTAAGPLAGARARGLAADRVGETVRGRGAVPPGRSRVPPPSVRRTLALPVLGPWSVRGSAGRGRRAALEVYEHGELLDVVVTSSLAGGVLRGVRRRPGTGHPGAFAWGRLCADGSPPAVVFTRGRRASQRVPAGLTTVMGAFWLAWCATPATGVLVSGPGCPPVRLRAGVAA</sequence>
<feature type="region of interest" description="Disordered" evidence="1">
    <location>
        <begin position="17"/>
        <end position="76"/>
    </location>
</feature>
<dbReference type="Proteomes" id="UP001499987">
    <property type="component" value="Unassembled WGS sequence"/>
</dbReference>
<comment type="caution">
    <text evidence="2">The sequence shown here is derived from an EMBL/GenBank/DDBJ whole genome shotgun (WGS) entry which is preliminary data.</text>
</comment>
<proteinExistence type="predicted"/>
<evidence type="ECO:0000256" key="1">
    <source>
        <dbReference type="SAM" id="MobiDB-lite"/>
    </source>
</evidence>
<accession>A0ABN1TDN4</accession>
<reference evidence="2 3" key="1">
    <citation type="journal article" date="2019" name="Int. J. Syst. Evol. Microbiol.">
        <title>The Global Catalogue of Microorganisms (GCM) 10K type strain sequencing project: providing services to taxonomists for standard genome sequencing and annotation.</title>
        <authorList>
            <consortium name="The Broad Institute Genomics Platform"/>
            <consortium name="The Broad Institute Genome Sequencing Center for Infectious Disease"/>
            <person name="Wu L."/>
            <person name="Ma J."/>
        </authorList>
    </citation>
    <scope>NUCLEOTIDE SEQUENCE [LARGE SCALE GENOMIC DNA]</scope>
    <source>
        <strain evidence="2 3">JCM 13002</strain>
    </source>
</reference>
<keyword evidence="3" id="KW-1185">Reference proteome</keyword>
<organism evidence="2 3">
    <name type="scientific">Kitasatospora arboriphila</name>
    <dbReference type="NCBI Taxonomy" id="258052"/>
    <lineage>
        <taxon>Bacteria</taxon>
        <taxon>Bacillati</taxon>
        <taxon>Actinomycetota</taxon>
        <taxon>Actinomycetes</taxon>
        <taxon>Kitasatosporales</taxon>
        <taxon>Streptomycetaceae</taxon>
        <taxon>Kitasatospora</taxon>
    </lineage>
</organism>
<dbReference type="EMBL" id="BAAALD010000009">
    <property type="protein sequence ID" value="GAA1074668.1"/>
    <property type="molecule type" value="Genomic_DNA"/>
</dbReference>